<evidence type="ECO:0000256" key="6">
    <source>
        <dbReference type="ARBA" id="ARBA00022679"/>
    </source>
</evidence>
<dbReference type="Pfam" id="PF19179">
    <property type="entry name" value="TTC3_DZIP3_dom"/>
    <property type="match status" value="1"/>
</dbReference>
<feature type="region of interest" description="Disordered" evidence="12">
    <location>
        <begin position="1769"/>
        <end position="1930"/>
    </location>
</feature>
<dbReference type="UniPathway" id="UPA00143"/>
<feature type="region of interest" description="Disordered" evidence="12">
    <location>
        <begin position="785"/>
        <end position="807"/>
    </location>
</feature>
<dbReference type="Gene3D" id="1.25.40.10">
    <property type="entry name" value="Tetratricopeptide repeat domain"/>
    <property type="match status" value="2"/>
</dbReference>
<organism evidence="14 15">
    <name type="scientific">Dipodomys ordii</name>
    <name type="common">Ord's kangaroo rat</name>
    <dbReference type="NCBI Taxonomy" id="10020"/>
    <lineage>
        <taxon>Eukaryota</taxon>
        <taxon>Metazoa</taxon>
        <taxon>Chordata</taxon>
        <taxon>Craniata</taxon>
        <taxon>Vertebrata</taxon>
        <taxon>Euteleostomi</taxon>
        <taxon>Mammalia</taxon>
        <taxon>Eutheria</taxon>
        <taxon>Euarchontoglires</taxon>
        <taxon>Glires</taxon>
        <taxon>Rodentia</taxon>
        <taxon>Castorimorpha</taxon>
        <taxon>Heteromyidae</taxon>
        <taxon>Dipodomyinae</taxon>
        <taxon>Dipodomys</taxon>
    </lineage>
</organism>
<feature type="region of interest" description="Disordered" evidence="12">
    <location>
        <begin position="1014"/>
        <end position="1067"/>
    </location>
</feature>
<dbReference type="Pfam" id="PF13639">
    <property type="entry name" value="zf-RING_2"/>
    <property type="match status" value="1"/>
</dbReference>
<keyword evidence="14" id="KW-1185">Reference proteome</keyword>
<dbReference type="GO" id="GO:0008270">
    <property type="term" value="F:zinc ion binding"/>
    <property type="evidence" value="ECO:0007669"/>
    <property type="project" value="UniProtKB-KW"/>
</dbReference>
<feature type="compositionally biased region" description="Polar residues" evidence="12">
    <location>
        <begin position="2008"/>
        <end position="2028"/>
    </location>
</feature>
<dbReference type="GO" id="GO:0005737">
    <property type="term" value="C:cytoplasm"/>
    <property type="evidence" value="ECO:0007669"/>
    <property type="project" value="UniProtKB-SubCell"/>
</dbReference>
<feature type="coiled-coil region" evidence="11">
    <location>
        <begin position="1472"/>
        <end position="1574"/>
    </location>
</feature>
<dbReference type="Pfam" id="PF24812">
    <property type="entry name" value="WHD_TTC3"/>
    <property type="match status" value="1"/>
</dbReference>
<evidence type="ECO:0000256" key="11">
    <source>
        <dbReference type="SAM" id="Coils"/>
    </source>
</evidence>
<keyword evidence="6" id="KW-0808">Transferase</keyword>
<dbReference type="InterPro" id="IPR019734">
    <property type="entry name" value="TPR_rpt"/>
</dbReference>
<feature type="compositionally biased region" description="Basic residues" evidence="12">
    <location>
        <begin position="1018"/>
        <end position="1028"/>
    </location>
</feature>
<dbReference type="PROSITE" id="PS50089">
    <property type="entry name" value="ZF_RING_2"/>
    <property type="match status" value="1"/>
</dbReference>
<keyword evidence="5" id="KW-0963">Cytoplasm</keyword>
<proteinExistence type="predicted"/>
<evidence type="ECO:0000256" key="8">
    <source>
        <dbReference type="ARBA" id="ARBA00022771"/>
    </source>
</evidence>
<comment type="pathway">
    <text evidence="3">Protein modification; protein ubiquitination.</text>
</comment>
<dbReference type="Proteomes" id="UP000081671">
    <property type="component" value="Unplaced"/>
</dbReference>
<dbReference type="Gene3D" id="1.10.533.10">
    <property type="entry name" value="Death Domain, Fas"/>
    <property type="match status" value="1"/>
</dbReference>
<dbReference type="RefSeq" id="XP_012882878.1">
    <property type="nucleotide sequence ID" value="XM_013027424.1"/>
</dbReference>
<dbReference type="PANTHER" id="PTHR17550">
    <property type="entry name" value="E3 UBIQUITIN-PROTEIN LIGASE TTC3"/>
    <property type="match status" value="1"/>
</dbReference>
<dbReference type="GO" id="GO:0016567">
    <property type="term" value="P:protein ubiquitination"/>
    <property type="evidence" value="ECO:0007669"/>
    <property type="project" value="UniProtKB-UniPathway"/>
</dbReference>
<sequence length="2091" mass="237025">MDDFIDEDLSVVDDALLEDCPSEDEFVFAPEYMSDDYVRVTQLYYDGVGLQYKDYVRCERNVEFDICSIWCSKPVSVLRSYCDAIKIHIFWPLLFQLQQNSILSRLHPCVETFLQGSEISLKKLQLLELMEDIVDLAKKVANDSFLIEGLLRIGYKIENKILAMEEALNWIKYTGDVTILPKLGSVDKCWPMLSIFFTEYKYHITRVVTENCNLLEEFKGQSCVDCTEQGELMRMKGNEEFSNQRFDVAIIYYTRAIEYRPECYVLYGNRALCFLRTGQLRNALGDGKRAIILKNTWSKGHYRYCDALSMLGEYDWALQANVKAQKLCKNDPEGMKDLLQQHAKLQKQIEDLQGRTSYKNPIKAFYESRNSTSRNLSAPAFSASLNFVEKEKAFKKTNHEMANSGHHNQKMLDDTLRGDECDCYPEFIPPSSQPPKHKGKQKSRNCESEKFSSSSQLTLPVDLKSLLEKQFSKSSRAAHQDFANIMKMLRSLIQDGYTALLEQRCRSAAQAFTELLNGLDPQKIKQLNLAMINYVLVVYGLAISLLGIGQPEELSEAENQFKRIIEHYPNEGLDCLAYCGIGKVYLKKNRFLEALNHFEKAKTLICRLPGVLTWPTSNVIIEESHPEKIKMLLEKFVEECRFPPVPDAVCCYQKCHGYSKIQIYITDPDFKGFIRISCCQYCKIEFHMNCWKKLKTTTFNDKIDKDFLQGICLTPDCEGTISKIIIFSSGGQVKCEFEHKVTKEKVPPRPILKQKCSSLEKLRLKEDKKLKRKIQKQEAKKLAQERLEEDLRESNPPKNEEQKETTDNVQNCQFLDDRILQCIKQYADKIKSGVLNTSKLLKELLSWKVLSTEDYTTCFSSRNFLNEAVDYVIRHLIQEKNRVKTRIFLHVLSELKEVEPKLATWLQKLNSFGLDATGPFFSRYGTSLKELDFSIMTFLWNEKYGHKLASIEGKKLDYFCEPTSLKEARCLIWLLEEHRDKFPALHSALDEFFDIMDSRCTVLRKQDSGEAPFGFTKVKNKGKKKKPKDSKPMLVGSGTASVTPNNDSNTSGEDHNRRNSDAAGPFAVPDHLRQDVEEFEALYDQHSSEYVVRNKKLWDINPKQKCSTLYDYFSQLLEEHGPLDMSNKMFSEEYEFFPEETRQILAKAGGLKSFLLGCPRFVVIDNCIALKKVALRLKKKRKKKNIKTKVEEISKPGDYLRVKLPLNPAAREFKPDVKSQPVPDVSSVPAPEDVKPQLESDSSSSPVSEESKPIEVSSDSPTPASEDANHTLVPSHSPKPVPEEVKPTYWTQSHLVTGYCTYVPFQRFDITQPPTTYINVLPTLPQYTSMYTPLASISSEYPLQRSIPVVPSFVASDRADTNAAAYFDSHNLNDENVSGSQIASETHVLGESLRISERSQCNPGKADTPLSKTDGADDHCGNSIYKVNPESTSAVTDVPCTQEVAIQVSCNVTQQAVNTDPYGPYEAQQGDISQIEKEYEKEYHTLQEQLKEAYENYEQIKLRSSEETRDLEEKLKRNIEENKISKTELDWFLQDLDKEIKKWQREKKEIQERLKALKKKIKKLLNTIEMSTQKNDVMDKNQELFPDQSLESSNTFTSEKMQIEERIQKGKECCEESRQRAMAAEVSVLENWKEHEVYRLQSMASQAEAYLKNLKLTSSDSAGCLDIESDIHSWESFLSNVTEEIKKAKAEFEEQIEAIKNGSLLSDLSKVQISELSFPAYSTLHLKSLSESEDHEDPELLTSAGSKMDIIEDCADEIPLALSAGSLSCEQTEPEKAGQAALAEQNPEAEQNQPAPPGPAEQSPAEDQRLPAPPPGPAEQSPEDLQEVDQRLPAPPPGPAEQSPEVDQRLPAPPPGPAEQSPEVDQRLPAPPPGPAEQSPEVDQRLPAPSPGLAEQSPEVDQRLPAPPPGPAEQSPEVEQRLPAPPTPAVHSSQFLKGTFNIVMANLSLLFPWYSSIELVGFIKKVRSKNKNLFSELKADEIIQKVREHILDEQKKKKPNPRKDLRTSEVSSAASVTRTPQGPSSSKAKGQKAVDSPAPDENPCALCHDEFKSRALRTLKCGHKVHKGCFKQWHKGQSACPTCGSGDLKED</sequence>
<feature type="region of interest" description="Disordered" evidence="12">
    <location>
        <begin position="1212"/>
        <end position="1285"/>
    </location>
</feature>
<comment type="catalytic activity">
    <reaction evidence="1">
        <text>S-ubiquitinyl-[E2 ubiquitin-conjugating enzyme]-L-cysteine + [acceptor protein]-L-lysine = [E2 ubiquitin-conjugating enzyme]-L-cysteine + N(6)-ubiquitinyl-[acceptor protein]-L-lysine.</text>
        <dbReference type="EC" id="2.3.2.27"/>
    </reaction>
</comment>
<evidence type="ECO:0000256" key="9">
    <source>
        <dbReference type="ARBA" id="ARBA00022833"/>
    </source>
</evidence>
<evidence type="ECO:0000256" key="10">
    <source>
        <dbReference type="PROSITE-ProRule" id="PRU00175"/>
    </source>
</evidence>
<name>A0A1S3G241_DIPOR</name>
<evidence type="ECO:0000313" key="15">
    <source>
        <dbReference type="RefSeq" id="XP_012882878.1"/>
    </source>
</evidence>
<dbReference type="SMART" id="SM00028">
    <property type="entry name" value="TPR"/>
    <property type="match status" value="4"/>
</dbReference>
<evidence type="ECO:0000313" key="14">
    <source>
        <dbReference type="Proteomes" id="UP000081671"/>
    </source>
</evidence>
<dbReference type="SUPFAM" id="SSF48452">
    <property type="entry name" value="TPR-like"/>
    <property type="match status" value="2"/>
</dbReference>
<dbReference type="SUPFAM" id="SSF57850">
    <property type="entry name" value="RING/U-box"/>
    <property type="match status" value="1"/>
</dbReference>
<dbReference type="InterPro" id="IPR011990">
    <property type="entry name" value="TPR-like_helical_dom_sf"/>
</dbReference>
<dbReference type="InterPro" id="IPR056871">
    <property type="entry name" value="WH_TTC3"/>
</dbReference>
<dbReference type="InterPro" id="IPR013083">
    <property type="entry name" value="Znf_RING/FYVE/PHD"/>
</dbReference>
<evidence type="ECO:0000256" key="3">
    <source>
        <dbReference type="ARBA" id="ARBA00004906"/>
    </source>
</evidence>
<dbReference type="InParanoid" id="A0A1S3G241"/>
<dbReference type="STRING" id="10020.ENSDORP00000027469"/>
<feature type="region of interest" description="Disordered" evidence="12">
    <location>
        <begin position="426"/>
        <end position="451"/>
    </location>
</feature>
<evidence type="ECO:0000256" key="12">
    <source>
        <dbReference type="SAM" id="MobiDB-lite"/>
    </source>
</evidence>
<gene>
    <name evidence="15" type="primary">Ttc3</name>
</gene>
<dbReference type="EC" id="2.3.2.27" evidence="4"/>
<accession>A0A1S3G241</accession>
<keyword evidence="11" id="KW-0175">Coiled coil</keyword>
<dbReference type="InterPro" id="IPR011029">
    <property type="entry name" value="DEATH-like_dom_sf"/>
</dbReference>
<dbReference type="GO" id="GO:0006511">
    <property type="term" value="P:ubiquitin-dependent protein catabolic process"/>
    <property type="evidence" value="ECO:0007669"/>
    <property type="project" value="TreeGrafter"/>
</dbReference>
<dbReference type="FunFam" id="1.25.40.10:FF:000143">
    <property type="entry name" value="E3 ubiquitin-protein ligase TTC3 isoform X2"/>
    <property type="match status" value="1"/>
</dbReference>
<dbReference type="Gene3D" id="3.30.40.10">
    <property type="entry name" value="Zinc/RING finger domain, C3HC4 (zinc finger)"/>
    <property type="match status" value="1"/>
</dbReference>
<comment type="subcellular location">
    <subcellularLocation>
        <location evidence="2">Cytoplasm</location>
    </subcellularLocation>
</comment>
<dbReference type="InterPro" id="IPR043866">
    <property type="entry name" value="TTC3/DZIP3_dom"/>
</dbReference>
<dbReference type="Pfam" id="PF24525">
    <property type="entry name" value="TTC3"/>
    <property type="match status" value="1"/>
</dbReference>
<dbReference type="KEGG" id="dord:105994012"/>
<dbReference type="CTD" id="7267"/>
<evidence type="ECO:0000256" key="5">
    <source>
        <dbReference type="ARBA" id="ARBA00022490"/>
    </source>
</evidence>
<dbReference type="GO" id="GO:0061630">
    <property type="term" value="F:ubiquitin protein ligase activity"/>
    <property type="evidence" value="ECO:0007669"/>
    <property type="project" value="UniProtKB-EC"/>
</dbReference>
<evidence type="ECO:0000259" key="13">
    <source>
        <dbReference type="PROSITE" id="PS50089"/>
    </source>
</evidence>
<dbReference type="InterPro" id="IPR056870">
    <property type="entry name" value="TTC3/DZIP3/RBM44-like_helical"/>
</dbReference>
<feature type="compositionally biased region" description="Low complexity" evidence="12">
    <location>
        <begin position="1239"/>
        <end position="1258"/>
    </location>
</feature>
<feature type="domain" description="RING-type" evidence="13">
    <location>
        <begin position="2044"/>
        <end position="2083"/>
    </location>
</feature>
<evidence type="ECO:0000256" key="2">
    <source>
        <dbReference type="ARBA" id="ARBA00004496"/>
    </source>
</evidence>
<reference evidence="15" key="1">
    <citation type="submission" date="2025-08" db="UniProtKB">
        <authorList>
            <consortium name="RefSeq"/>
        </authorList>
    </citation>
    <scope>IDENTIFICATION</scope>
    <source>
        <tissue evidence="15">Kidney</tissue>
    </source>
</reference>
<dbReference type="FunFam" id="1.25.40.10:FF:000370">
    <property type="entry name" value="E3 ubiquitin-protein ligase TTC3"/>
    <property type="match status" value="1"/>
</dbReference>
<dbReference type="InterPro" id="IPR001841">
    <property type="entry name" value="Znf_RING"/>
</dbReference>
<feature type="compositionally biased region" description="Basic and acidic residues" evidence="12">
    <location>
        <begin position="792"/>
        <end position="806"/>
    </location>
</feature>
<keyword evidence="8 10" id="KW-0863">Zinc-finger</keyword>
<feature type="compositionally biased region" description="Basic and acidic residues" evidence="12">
    <location>
        <begin position="1992"/>
        <end position="2007"/>
    </location>
</feature>
<evidence type="ECO:0000256" key="4">
    <source>
        <dbReference type="ARBA" id="ARBA00012483"/>
    </source>
</evidence>
<evidence type="ECO:0000256" key="7">
    <source>
        <dbReference type="ARBA" id="ARBA00022723"/>
    </source>
</evidence>
<dbReference type="Pfam" id="PF24905">
    <property type="entry name" value="TTC3_9th"/>
    <property type="match status" value="1"/>
</dbReference>
<dbReference type="InterPro" id="IPR056872">
    <property type="entry name" value="TTC3/DZIP3-like_helical"/>
</dbReference>
<dbReference type="FunCoup" id="A0A1S3G241">
    <property type="interactions" value="2943"/>
</dbReference>
<keyword evidence="7" id="KW-0479">Metal-binding</keyword>
<protein>
    <recommendedName>
        <fullName evidence="4">RING-type E3 ubiquitin transferase</fullName>
        <ecNumber evidence="4">2.3.2.27</ecNumber>
    </recommendedName>
</protein>
<dbReference type="OrthoDB" id="8062037at2759"/>
<feature type="compositionally biased region" description="Polar residues" evidence="12">
    <location>
        <begin position="1038"/>
        <end position="1051"/>
    </location>
</feature>
<dbReference type="PANTHER" id="PTHR17550:SF4">
    <property type="entry name" value="E3 UBIQUITIN-PROTEIN LIGASE TTC3"/>
    <property type="match status" value="1"/>
</dbReference>
<dbReference type="GeneID" id="105994012"/>
<keyword evidence="9" id="KW-0862">Zinc</keyword>
<dbReference type="SMART" id="SM00184">
    <property type="entry name" value="RING"/>
    <property type="match status" value="1"/>
</dbReference>
<evidence type="ECO:0000256" key="1">
    <source>
        <dbReference type="ARBA" id="ARBA00000900"/>
    </source>
</evidence>
<feature type="region of interest" description="Disordered" evidence="12">
    <location>
        <begin position="1992"/>
        <end position="2041"/>
    </location>
</feature>